<protein>
    <submittedName>
        <fullName evidence="1">GLPGLI family protein</fullName>
    </submittedName>
</protein>
<dbReference type="STRING" id="1121284.SAMN05660493_00929"/>
<dbReference type="InterPro" id="IPR005901">
    <property type="entry name" value="GLPGLI"/>
</dbReference>
<evidence type="ECO:0000313" key="2">
    <source>
        <dbReference type="Proteomes" id="UP000187261"/>
    </source>
</evidence>
<evidence type="ECO:0000313" key="1">
    <source>
        <dbReference type="EMBL" id="SIT96254.1"/>
    </source>
</evidence>
<name>A0A1U7PUS3_9FLAO</name>
<dbReference type="Proteomes" id="UP000187261">
    <property type="component" value="Unassembled WGS sequence"/>
</dbReference>
<dbReference type="Pfam" id="PF09697">
    <property type="entry name" value="Porph_ging"/>
    <property type="match status" value="1"/>
</dbReference>
<dbReference type="AlphaFoldDB" id="A0A1U7PUS3"/>
<reference evidence="2" key="1">
    <citation type="submission" date="2016-10" db="EMBL/GenBank/DDBJ databases">
        <authorList>
            <person name="Varghese N."/>
            <person name="Submissions S."/>
        </authorList>
    </citation>
    <scope>NUCLEOTIDE SEQUENCE [LARGE SCALE GENOMIC DNA]</scope>
    <source>
        <strain evidence="2">DSM 19482</strain>
    </source>
</reference>
<accession>A0A1U7PUS3</accession>
<dbReference type="NCBIfam" id="TIGR01200">
    <property type="entry name" value="GLPGLI"/>
    <property type="match status" value="1"/>
</dbReference>
<dbReference type="EMBL" id="FTPU01000007">
    <property type="protein sequence ID" value="SIT96254.1"/>
    <property type="molecule type" value="Genomic_DNA"/>
</dbReference>
<sequence>MKNLILIFLFISNLAKTQNNDVYQYKFEYRLQYQSDSTNHENKGNEDFSLFVVGNKSYFASNNFLVKDSILQSIKLTGDLNFSKVPNTRFRYIITKENNRVNFYDNIMKYKFAYAEQPLFNWKLTGEKAKIDNYNCLQAVGVYAGRVWEAWFTNDIPLSSGPYKFGGLPGLIVRVSDKKMHYVFDLISVKKNVKYDNTLFKDQYYNSFKIISKAEYMKTVKNINENVISELSSSGLTVSPESIERVKANVKRRNNPIELE</sequence>
<gene>
    <name evidence="1" type="ORF">SAMN05660493_00929</name>
</gene>
<proteinExistence type="predicted"/>
<keyword evidence="2" id="KW-1185">Reference proteome</keyword>
<dbReference type="RefSeq" id="WP_076782303.1">
    <property type="nucleotide sequence ID" value="NZ_FTPU01000007.1"/>
</dbReference>
<dbReference type="OrthoDB" id="1440774at2"/>
<organism evidence="1 2">
    <name type="scientific">Epilithonimonas bovis DSM 19482</name>
    <dbReference type="NCBI Taxonomy" id="1121284"/>
    <lineage>
        <taxon>Bacteria</taxon>
        <taxon>Pseudomonadati</taxon>
        <taxon>Bacteroidota</taxon>
        <taxon>Flavobacteriia</taxon>
        <taxon>Flavobacteriales</taxon>
        <taxon>Weeksellaceae</taxon>
        <taxon>Chryseobacterium group</taxon>
        <taxon>Epilithonimonas</taxon>
    </lineage>
</organism>